<name>A0ABD0NET5_CIRMR</name>
<evidence type="ECO:0000313" key="2">
    <source>
        <dbReference type="Proteomes" id="UP001529510"/>
    </source>
</evidence>
<dbReference type="SUPFAM" id="SSF56003">
    <property type="entry name" value="Molybdenum cofactor-binding domain"/>
    <property type="match status" value="1"/>
</dbReference>
<dbReference type="InterPro" id="IPR037165">
    <property type="entry name" value="AldOxase/xan_DH_Mopterin-bd_sf"/>
</dbReference>
<dbReference type="InterPro" id="IPR016208">
    <property type="entry name" value="Ald_Oxase/xanthine_DH-like"/>
</dbReference>
<protein>
    <submittedName>
        <fullName evidence="1">Uncharacterized protein</fullName>
    </submittedName>
</protein>
<accession>A0ABD0NET5</accession>
<feature type="non-terminal residue" evidence="1">
    <location>
        <position position="65"/>
    </location>
</feature>
<organism evidence="1 2">
    <name type="scientific">Cirrhinus mrigala</name>
    <name type="common">Mrigala</name>
    <dbReference type="NCBI Taxonomy" id="683832"/>
    <lineage>
        <taxon>Eukaryota</taxon>
        <taxon>Metazoa</taxon>
        <taxon>Chordata</taxon>
        <taxon>Craniata</taxon>
        <taxon>Vertebrata</taxon>
        <taxon>Euteleostomi</taxon>
        <taxon>Actinopterygii</taxon>
        <taxon>Neopterygii</taxon>
        <taxon>Teleostei</taxon>
        <taxon>Ostariophysi</taxon>
        <taxon>Cypriniformes</taxon>
        <taxon>Cyprinidae</taxon>
        <taxon>Labeoninae</taxon>
        <taxon>Labeonini</taxon>
        <taxon>Cirrhinus</taxon>
    </lineage>
</organism>
<reference evidence="1 2" key="1">
    <citation type="submission" date="2024-05" db="EMBL/GenBank/DDBJ databases">
        <title>Genome sequencing and assembly of Indian major carp, Cirrhinus mrigala (Hamilton, 1822).</title>
        <authorList>
            <person name="Mohindra V."/>
            <person name="Chowdhury L.M."/>
            <person name="Lal K."/>
            <person name="Jena J.K."/>
        </authorList>
    </citation>
    <scope>NUCLEOTIDE SEQUENCE [LARGE SCALE GENOMIC DNA]</scope>
    <source>
        <strain evidence="1">CM1030</strain>
        <tissue evidence="1">Blood</tissue>
    </source>
</reference>
<keyword evidence="2" id="KW-1185">Reference proteome</keyword>
<dbReference type="PANTHER" id="PTHR45444:SF3">
    <property type="entry name" value="XANTHINE DEHYDROGENASE"/>
    <property type="match status" value="1"/>
</dbReference>
<dbReference type="AlphaFoldDB" id="A0ABD0NET5"/>
<proteinExistence type="predicted"/>
<evidence type="ECO:0000313" key="1">
    <source>
        <dbReference type="EMBL" id="KAL0160538.1"/>
    </source>
</evidence>
<dbReference type="Proteomes" id="UP001529510">
    <property type="component" value="Unassembled WGS sequence"/>
</dbReference>
<dbReference type="EMBL" id="JAMKFB020000022">
    <property type="protein sequence ID" value="KAL0160538.1"/>
    <property type="molecule type" value="Genomic_DNA"/>
</dbReference>
<sequence>INMYKEVSLTPYKMEFDPENLVRCWNECMEKADVKQRRQAIDLFNQQNQFRKRGIAILPIRFGIG</sequence>
<dbReference type="PANTHER" id="PTHR45444">
    <property type="entry name" value="XANTHINE DEHYDROGENASE"/>
    <property type="match status" value="1"/>
</dbReference>
<gene>
    <name evidence="1" type="ORF">M9458_044263</name>
</gene>
<comment type="caution">
    <text evidence="1">The sequence shown here is derived from an EMBL/GenBank/DDBJ whole genome shotgun (WGS) entry which is preliminary data.</text>
</comment>
<feature type="non-terminal residue" evidence="1">
    <location>
        <position position="1"/>
    </location>
</feature>
<dbReference type="Gene3D" id="3.30.365.10">
    <property type="entry name" value="Aldehyde oxidase/xanthine dehydrogenase, molybdopterin binding domain"/>
    <property type="match status" value="2"/>
</dbReference>